<dbReference type="GO" id="GO:0008168">
    <property type="term" value="F:methyltransferase activity"/>
    <property type="evidence" value="ECO:0007669"/>
    <property type="project" value="UniProtKB-KW"/>
</dbReference>
<dbReference type="Pfam" id="PF13489">
    <property type="entry name" value="Methyltransf_23"/>
    <property type="match status" value="1"/>
</dbReference>
<gene>
    <name evidence="2" type="ORF">RI844_13575</name>
</gene>
<dbReference type="RefSeq" id="WP_348395211.1">
    <property type="nucleotide sequence ID" value="NZ_CP136600.1"/>
</dbReference>
<dbReference type="PANTHER" id="PTHR43861">
    <property type="entry name" value="TRANS-ACONITATE 2-METHYLTRANSFERASE-RELATED"/>
    <property type="match status" value="1"/>
</dbReference>
<keyword evidence="2" id="KW-0489">Methyltransferase</keyword>
<proteinExistence type="predicted"/>
<dbReference type="EC" id="2.1.-.-" evidence="2"/>
<dbReference type="SUPFAM" id="SSF53335">
    <property type="entry name" value="S-adenosyl-L-methionine-dependent methyltransferases"/>
    <property type="match status" value="1"/>
</dbReference>
<evidence type="ECO:0000313" key="3">
    <source>
        <dbReference type="Proteomes" id="UP001301442"/>
    </source>
</evidence>
<evidence type="ECO:0000313" key="2">
    <source>
        <dbReference type="EMBL" id="WOH36398.1"/>
    </source>
</evidence>
<evidence type="ECO:0000256" key="1">
    <source>
        <dbReference type="ARBA" id="ARBA00022679"/>
    </source>
</evidence>
<keyword evidence="3" id="KW-1185">Reference proteome</keyword>
<name>A0ABZ0GLK4_9GAMM</name>
<organism evidence="2 3">
    <name type="scientific">Thalassotalea fonticola</name>
    <dbReference type="NCBI Taxonomy" id="3065649"/>
    <lineage>
        <taxon>Bacteria</taxon>
        <taxon>Pseudomonadati</taxon>
        <taxon>Pseudomonadota</taxon>
        <taxon>Gammaproteobacteria</taxon>
        <taxon>Alteromonadales</taxon>
        <taxon>Colwelliaceae</taxon>
        <taxon>Thalassotalea</taxon>
    </lineage>
</organism>
<dbReference type="PANTHER" id="PTHR43861:SF3">
    <property type="entry name" value="PUTATIVE (AFU_ORTHOLOGUE AFUA_2G14390)-RELATED"/>
    <property type="match status" value="1"/>
</dbReference>
<dbReference type="Proteomes" id="UP001301442">
    <property type="component" value="Chromosome"/>
</dbReference>
<reference evidence="2 3" key="1">
    <citation type="submission" date="2023-09" db="EMBL/GenBank/DDBJ databases">
        <authorList>
            <person name="Qi X."/>
        </authorList>
    </citation>
    <scope>NUCLEOTIDE SEQUENCE [LARGE SCALE GENOMIC DNA]</scope>
    <source>
        <strain evidence="2 3">S1-1</strain>
    </source>
</reference>
<protein>
    <submittedName>
        <fullName evidence="2">Class I SAM-dependent methyltransferase</fullName>
        <ecNumber evidence="2">2.1.-.-</ecNumber>
    </submittedName>
</protein>
<dbReference type="CDD" id="cd02440">
    <property type="entry name" value="AdoMet_MTases"/>
    <property type="match status" value="1"/>
</dbReference>
<accession>A0ABZ0GLK4</accession>
<dbReference type="InterPro" id="IPR029063">
    <property type="entry name" value="SAM-dependent_MTases_sf"/>
</dbReference>
<dbReference type="Gene3D" id="3.40.50.150">
    <property type="entry name" value="Vaccinia Virus protein VP39"/>
    <property type="match status" value="1"/>
</dbReference>
<dbReference type="GO" id="GO:0032259">
    <property type="term" value="P:methylation"/>
    <property type="evidence" value="ECO:0007669"/>
    <property type="project" value="UniProtKB-KW"/>
</dbReference>
<dbReference type="EMBL" id="CP136600">
    <property type="protein sequence ID" value="WOH36398.1"/>
    <property type="molecule type" value="Genomic_DNA"/>
</dbReference>
<keyword evidence="1 2" id="KW-0808">Transferase</keyword>
<sequence>MSNEWDEYAEGWDIDPSVEVYANKAFAELVKKVNLDALTVLDFGCGTGALTQLISPEVKNIVAIDPSSEMIKCLDKKSLKNVATISDYLSEGIIKKHSRFHDKFDLVVASSVCGFLPSYEETLTLLKSVLKVGGTFIQWDWLAEDDSSSMGLSEARVRQAFESNQFIDIQVTSPFIMESSKGKMSVLMACGKNA</sequence>